<keyword evidence="5 10" id="KW-0472">Membrane</keyword>
<protein>
    <recommendedName>
        <fullName evidence="7">Complex I assembly factor TIMMDC1, mitochondrial</fullName>
    </recommendedName>
    <alternativeName>
        <fullName evidence="8">Translocase of inner mitochondrial membrane domain-containing protein 1</fullName>
    </alternativeName>
</protein>
<evidence type="ECO:0000313" key="12">
    <source>
        <dbReference type="RefSeq" id="XP_032819307.1"/>
    </source>
</evidence>
<keyword evidence="3 10" id="KW-0812">Transmembrane</keyword>
<evidence type="ECO:0000256" key="10">
    <source>
        <dbReference type="SAM" id="Phobius"/>
    </source>
</evidence>
<evidence type="ECO:0000256" key="5">
    <source>
        <dbReference type="ARBA" id="ARBA00023136"/>
    </source>
</evidence>
<dbReference type="PANTHER" id="PTHR13002:SF1">
    <property type="entry name" value="COMPLEX I ASSEMBLY FACTOR TIMMDC1, MITOCHONDRIAL"/>
    <property type="match status" value="1"/>
</dbReference>
<dbReference type="RefSeq" id="XP_032819307.1">
    <property type="nucleotide sequence ID" value="XM_032963416.1"/>
</dbReference>
<evidence type="ECO:0000313" key="11">
    <source>
        <dbReference type="Proteomes" id="UP001318040"/>
    </source>
</evidence>
<evidence type="ECO:0000256" key="8">
    <source>
        <dbReference type="ARBA" id="ARBA00041344"/>
    </source>
</evidence>
<reference evidence="12" key="1">
    <citation type="submission" date="2025-08" db="UniProtKB">
        <authorList>
            <consortium name="RefSeq"/>
        </authorList>
    </citation>
    <scope>IDENTIFICATION</scope>
    <source>
        <tissue evidence="12">Sperm</tissue>
    </source>
</reference>
<feature type="transmembrane region" description="Helical" evidence="10">
    <location>
        <begin position="169"/>
        <end position="187"/>
    </location>
</feature>
<evidence type="ECO:0000256" key="2">
    <source>
        <dbReference type="ARBA" id="ARBA00008444"/>
    </source>
</evidence>
<accession>A0AAJ7X346</accession>
<evidence type="ECO:0000256" key="9">
    <source>
        <dbReference type="SAM" id="MobiDB-lite"/>
    </source>
</evidence>
<sequence>MPLPAVVFAQSPEGPGTAPCATGTSGETGPAEEEETGWDRVRDVFHVQYPYPEELGLLIVGTTVGLFGGFLGSGVPAAQLARERFMERRYGEVYSHRIEAVRAIHNVAIKAFIRAGVPMALRVGFFMTIFNGIGIGLGAYRGKGTVGNYITGGALAGGIMRLSLGPRGFVGGAFIGSLLGLPVGVLMRATQLLSNETPLEKRLRLRREKRERVERDRDERQWATEKLLTHMESSGTGEDDLHQINEILARPPNPGALVVRAETAHEEGRARETLEGEMHSCTST</sequence>
<evidence type="ECO:0000256" key="3">
    <source>
        <dbReference type="ARBA" id="ARBA00022692"/>
    </source>
</evidence>
<gene>
    <name evidence="12" type="primary">TIMMDC1</name>
</gene>
<comment type="similarity">
    <text evidence="2">Belongs to the Tim17/Tim22/Tim23 family.</text>
</comment>
<evidence type="ECO:0000256" key="6">
    <source>
        <dbReference type="ARBA" id="ARBA00037236"/>
    </source>
</evidence>
<dbReference type="GO" id="GO:0032981">
    <property type="term" value="P:mitochondrial respiratory chain complex I assembly"/>
    <property type="evidence" value="ECO:0007669"/>
    <property type="project" value="InterPro"/>
</dbReference>
<dbReference type="InterPro" id="IPR055299">
    <property type="entry name" value="TIMMDC1"/>
</dbReference>
<dbReference type="Proteomes" id="UP001318040">
    <property type="component" value="Chromosome 30"/>
</dbReference>
<dbReference type="GO" id="GO:0005739">
    <property type="term" value="C:mitochondrion"/>
    <property type="evidence" value="ECO:0007669"/>
    <property type="project" value="TreeGrafter"/>
</dbReference>
<dbReference type="AlphaFoldDB" id="A0AAJ7X346"/>
<comment type="function">
    <text evidence="6">Chaperone protein involved in the assembly of the mitochondrial NADH:ubiquinone oxidoreductase complex (complex I). Participates in constructing the membrane arm of complex I.</text>
</comment>
<dbReference type="CTD" id="51300"/>
<name>A0AAJ7X346_PETMA</name>
<feature type="region of interest" description="Disordered" evidence="9">
    <location>
        <begin position="11"/>
        <end position="36"/>
    </location>
</feature>
<dbReference type="PANTHER" id="PTHR13002">
    <property type="entry name" value="C3ORF1 PROTEIN-RELATED"/>
    <property type="match status" value="1"/>
</dbReference>
<feature type="transmembrane region" description="Helical" evidence="10">
    <location>
        <begin position="119"/>
        <end position="140"/>
    </location>
</feature>
<comment type="subcellular location">
    <subcellularLocation>
        <location evidence="1">Membrane</location>
        <topology evidence="1">Multi-pass membrane protein</topology>
    </subcellularLocation>
</comment>
<dbReference type="KEGG" id="pmrn:116947548"/>
<evidence type="ECO:0000256" key="1">
    <source>
        <dbReference type="ARBA" id="ARBA00004141"/>
    </source>
</evidence>
<evidence type="ECO:0000256" key="7">
    <source>
        <dbReference type="ARBA" id="ARBA00040778"/>
    </source>
</evidence>
<proteinExistence type="inferred from homology"/>
<keyword evidence="11" id="KW-1185">Reference proteome</keyword>
<keyword evidence="4 10" id="KW-1133">Transmembrane helix</keyword>
<feature type="transmembrane region" description="Helical" evidence="10">
    <location>
        <begin position="55"/>
        <end position="78"/>
    </location>
</feature>
<evidence type="ECO:0000256" key="4">
    <source>
        <dbReference type="ARBA" id="ARBA00022989"/>
    </source>
</evidence>
<organism evidence="11 12">
    <name type="scientific">Petromyzon marinus</name>
    <name type="common">Sea lamprey</name>
    <dbReference type="NCBI Taxonomy" id="7757"/>
    <lineage>
        <taxon>Eukaryota</taxon>
        <taxon>Metazoa</taxon>
        <taxon>Chordata</taxon>
        <taxon>Craniata</taxon>
        <taxon>Vertebrata</taxon>
        <taxon>Cyclostomata</taxon>
        <taxon>Hyperoartia</taxon>
        <taxon>Petromyzontiformes</taxon>
        <taxon>Petromyzontidae</taxon>
        <taxon>Petromyzon</taxon>
    </lineage>
</organism>
<dbReference type="GO" id="GO:0016020">
    <property type="term" value="C:membrane"/>
    <property type="evidence" value="ECO:0007669"/>
    <property type="project" value="UniProtKB-SubCell"/>
</dbReference>
<dbReference type="Pfam" id="PF02466">
    <property type="entry name" value="Tim17"/>
    <property type="match status" value="1"/>
</dbReference>